<feature type="transmembrane region" description="Helical" evidence="6">
    <location>
        <begin position="182"/>
        <end position="198"/>
    </location>
</feature>
<gene>
    <name evidence="7" type="primary">HHAT</name>
    <name evidence="7" type="ORF">BLAG_LOCUS1360</name>
</gene>
<feature type="transmembrane region" description="Helical" evidence="6">
    <location>
        <begin position="298"/>
        <end position="324"/>
    </location>
</feature>
<evidence type="ECO:0000256" key="2">
    <source>
        <dbReference type="ARBA" id="ARBA00022692"/>
    </source>
</evidence>
<dbReference type="Proteomes" id="UP000838412">
    <property type="component" value="Chromosome 1"/>
</dbReference>
<dbReference type="AlphaFoldDB" id="A0A8J9YPJ9"/>
<comment type="similarity">
    <text evidence="5">Belongs to the membrane-bound acyltransferase family. HHAT subfamily.</text>
</comment>
<feature type="transmembrane region" description="Helical" evidence="6">
    <location>
        <begin position="256"/>
        <end position="278"/>
    </location>
</feature>
<keyword evidence="8" id="KW-1185">Reference proteome</keyword>
<dbReference type="EMBL" id="OV696686">
    <property type="protein sequence ID" value="CAH1231948.1"/>
    <property type="molecule type" value="Genomic_DNA"/>
</dbReference>
<evidence type="ECO:0000256" key="3">
    <source>
        <dbReference type="ARBA" id="ARBA00022989"/>
    </source>
</evidence>
<reference evidence="7" key="1">
    <citation type="submission" date="2022-01" db="EMBL/GenBank/DDBJ databases">
        <authorList>
            <person name="Braso-Vives M."/>
        </authorList>
    </citation>
    <scope>NUCLEOTIDE SEQUENCE</scope>
</reference>
<protein>
    <submittedName>
        <fullName evidence="7">HHAT protein</fullName>
    </submittedName>
</protein>
<feature type="transmembrane region" description="Helical" evidence="6">
    <location>
        <begin position="372"/>
        <end position="391"/>
    </location>
</feature>
<accession>A0A8J9YPJ9</accession>
<dbReference type="OrthoDB" id="420606at2759"/>
<dbReference type="Pfam" id="PF03062">
    <property type="entry name" value="MBOAT"/>
    <property type="match status" value="1"/>
</dbReference>
<evidence type="ECO:0000313" key="7">
    <source>
        <dbReference type="EMBL" id="CAH1231948.1"/>
    </source>
</evidence>
<comment type="subcellular location">
    <subcellularLocation>
        <location evidence="1">Endoplasmic reticulum membrane</location>
        <topology evidence="1">Multi-pass membrane protein</topology>
    </subcellularLocation>
</comment>
<feature type="transmembrane region" description="Helical" evidence="6">
    <location>
        <begin position="83"/>
        <end position="102"/>
    </location>
</feature>
<sequence>MSPTTKAVNNKSSGGAGSCGLPAAEIVLYAVGFCCPAAYSIYCVYVASLENEIELLGGKQNASALIGRRMDSTDFEWTFWKTWFKNGLFSCFLGHVIVSSIVRRCLPKYKKECFLAYSLLSLYCVIGLKPLALLTLHNLLFYAAAVLRSKLLCWGLGTFLVATLNSSLFRVLQYRLSGSESTYYLTLSITAISILRQLSFSLEVCRRKDKRVCSVVDLFVYNFYIPLAFLGPVVTYDTFQEHFNNTPVVDRAVRVCWYICRVTAWAVITELACYFLYFCALEQNSPLFESLPPLVVAGIGYLQGHFLHVKYVIFYGLTSALAILDGLETPPLPRCVSTCYSFRTTWKYFDSGLNIFLVRYVYIPMGGSRKGLLWQLLGSAGCFTFVCYWHGGHDNIVMWSVFNWAGIVAESLGTALIKTNTAKTYLNTHSLRNQRRMKAAMFAPVATLLIINNLVFVGGRQAGSVYFHKLLTSNFPVGALGLIFSMYCSVQLIFELECLFYKKSKTE</sequence>
<feature type="transmembrane region" description="Helical" evidence="6">
    <location>
        <begin position="479"/>
        <end position="501"/>
    </location>
</feature>
<evidence type="ECO:0000256" key="4">
    <source>
        <dbReference type="ARBA" id="ARBA00023136"/>
    </source>
</evidence>
<feature type="transmembrane region" description="Helical" evidence="6">
    <location>
        <begin position="114"/>
        <end position="133"/>
    </location>
</feature>
<dbReference type="OMA" id="AWAQTYT"/>
<keyword evidence="4 6" id="KW-0472">Membrane</keyword>
<dbReference type="InterPro" id="IPR004299">
    <property type="entry name" value="MBOAT_fam"/>
</dbReference>
<feature type="transmembrane region" description="Helical" evidence="6">
    <location>
        <begin position="139"/>
        <end position="162"/>
    </location>
</feature>
<feature type="transmembrane region" description="Helical" evidence="6">
    <location>
        <begin position="439"/>
        <end position="459"/>
    </location>
</feature>
<name>A0A8J9YPJ9_BRALA</name>
<feature type="transmembrane region" description="Helical" evidence="6">
    <location>
        <begin position="397"/>
        <end position="418"/>
    </location>
</feature>
<keyword evidence="3 6" id="KW-1133">Transmembrane helix</keyword>
<evidence type="ECO:0000256" key="6">
    <source>
        <dbReference type="SAM" id="Phobius"/>
    </source>
</evidence>
<evidence type="ECO:0000256" key="1">
    <source>
        <dbReference type="ARBA" id="ARBA00004477"/>
    </source>
</evidence>
<organism evidence="7 8">
    <name type="scientific">Branchiostoma lanceolatum</name>
    <name type="common">Common lancelet</name>
    <name type="synonym">Amphioxus lanceolatum</name>
    <dbReference type="NCBI Taxonomy" id="7740"/>
    <lineage>
        <taxon>Eukaryota</taxon>
        <taxon>Metazoa</taxon>
        <taxon>Chordata</taxon>
        <taxon>Cephalochordata</taxon>
        <taxon>Leptocardii</taxon>
        <taxon>Amphioxiformes</taxon>
        <taxon>Branchiostomatidae</taxon>
        <taxon>Branchiostoma</taxon>
    </lineage>
</organism>
<feature type="transmembrane region" description="Helical" evidence="6">
    <location>
        <begin position="218"/>
        <end position="236"/>
    </location>
</feature>
<dbReference type="GO" id="GO:0005789">
    <property type="term" value="C:endoplasmic reticulum membrane"/>
    <property type="evidence" value="ECO:0007669"/>
    <property type="project" value="UniProtKB-SubCell"/>
</dbReference>
<feature type="transmembrane region" description="Helical" evidence="6">
    <location>
        <begin position="26"/>
        <end position="47"/>
    </location>
</feature>
<keyword evidence="2 6" id="KW-0812">Transmembrane</keyword>
<dbReference type="PANTHER" id="PTHR13285">
    <property type="entry name" value="ACYLTRANSFERASE"/>
    <property type="match status" value="1"/>
</dbReference>
<dbReference type="PANTHER" id="PTHR13285:SF18">
    <property type="entry name" value="PROTEIN-CYSTEINE N-PALMITOYLTRANSFERASE RASP"/>
    <property type="match status" value="1"/>
</dbReference>
<evidence type="ECO:0000256" key="5">
    <source>
        <dbReference type="ARBA" id="ARBA00038268"/>
    </source>
</evidence>
<proteinExistence type="inferred from homology"/>
<evidence type="ECO:0000313" key="8">
    <source>
        <dbReference type="Proteomes" id="UP000838412"/>
    </source>
</evidence>
<dbReference type="GO" id="GO:0016409">
    <property type="term" value="F:palmitoyltransferase activity"/>
    <property type="evidence" value="ECO:0007669"/>
    <property type="project" value="TreeGrafter"/>
</dbReference>
<dbReference type="InterPro" id="IPR051085">
    <property type="entry name" value="MB_O-acyltransferase"/>
</dbReference>